<protein>
    <submittedName>
        <fullName evidence="2">Uncharacterized protein</fullName>
    </submittedName>
</protein>
<organism evidence="2 3">
    <name type="scientific">Kitasatospora misakiensis</name>
    <dbReference type="NCBI Taxonomy" id="67330"/>
    <lineage>
        <taxon>Bacteria</taxon>
        <taxon>Bacillati</taxon>
        <taxon>Actinomycetota</taxon>
        <taxon>Actinomycetes</taxon>
        <taxon>Kitasatosporales</taxon>
        <taxon>Streptomycetaceae</taxon>
        <taxon>Kitasatospora</taxon>
    </lineage>
</organism>
<evidence type="ECO:0000256" key="1">
    <source>
        <dbReference type="SAM" id="MobiDB-lite"/>
    </source>
</evidence>
<dbReference type="RefSeq" id="WP_380228437.1">
    <property type="nucleotide sequence ID" value="NZ_JBHSOF010000044.1"/>
</dbReference>
<sequence>MAKKTGASRWPLISVWLWLDSNGNPRVSLDPVKGVQPKRIPAPRDPVALGSLAARVRGALREAIGVEDPEAARRELNRFLEELKDAEKAHEVEKQQTKPSGWRSEPSPTPVPVDAKSSSIRTVSGGLPTLGRRH</sequence>
<dbReference type="EMBL" id="JBHSOF010000044">
    <property type="protein sequence ID" value="MFC5666747.1"/>
    <property type="molecule type" value="Genomic_DNA"/>
</dbReference>
<gene>
    <name evidence="2" type="ORF">ACFP3U_27750</name>
</gene>
<evidence type="ECO:0000313" key="3">
    <source>
        <dbReference type="Proteomes" id="UP001595975"/>
    </source>
</evidence>
<evidence type="ECO:0000313" key="2">
    <source>
        <dbReference type="EMBL" id="MFC5666747.1"/>
    </source>
</evidence>
<keyword evidence="3" id="KW-1185">Reference proteome</keyword>
<feature type="compositionally biased region" description="Basic and acidic residues" evidence="1">
    <location>
        <begin position="85"/>
        <end position="96"/>
    </location>
</feature>
<comment type="caution">
    <text evidence="2">The sequence shown here is derived from an EMBL/GenBank/DDBJ whole genome shotgun (WGS) entry which is preliminary data.</text>
</comment>
<dbReference type="Proteomes" id="UP001595975">
    <property type="component" value="Unassembled WGS sequence"/>
</dbReference>
<proteinExistence type="predicted"/>
<accession>A0ABW0X865</accession>
<reference evidence="3" key="1">
    <citation type="journal article" date="2019" name="Int. J. Syst. Evol. Microbiol.">
        <title>The Global Catalogue of Microorganisms (GCM) 10K type strain sequencing project: providing services to taxonomists for standard genome sequencing and annotation.</title>
        <authorList>
            <consortium name="The Broad Institute Genomics Platform"/>
            <consortium name="The Broad Institute Genome Sequencing Center for Infectious Disease"/>
            <person name="Wu L."/>
            <person name="Ma J."/>
        </authorList>
    </citation>
    <scope>NUCLEOTIDE SEQUENCE [LARGE SCALE GENOMIC DNA]</scope>
    <source>
        <strain evidence="3">CGMCC 4.1437</strain>
    </source>
</reference>
<feature type="region of interest" description="Disordered" evidence="1">
    <location>
        <begin position="85"/>
        <end position="134"/>
    </location>
</feature>
<name>A0ABW0X865_9ACTN</name>